<evidence type="ECO:0000313" key="2">
    <source>
        <dbReference type="EMBL" id="KAF7814405.1"/>
    </source>
</evidence>
<evidence type="ECO:0000313" key="3">
    <source>
        <dbReference type="Proteomes" id="UP000634136"/>
    </source>
</evidence>
<name>A0A834T2K9_9FABA</name>
<dbReference type="EMBL" id="JAAIUW010000009">
    <property type="protein sequence ID" value="KAF7814405.1"/>
    <property type="molecule type" value="Genomic_DNA"/>
</dbReference>
<proteinExistence type="predicted"/>
<accession>A0A834T2K9</accession>
<feature type="region of interest" description="Disordered" evidence="1">
    <location>
        <begin position="44"/>
        <end position="74"/>
    </location>
</feature>
<keyword evidence="3" id="KW-1185">Reference proteome</keyword>
<feature type="compositionally biased region" description="Basic and acidic residues" evidence="1">
    <location>
        <begin position="44"/>
        <end position="56"/>
    </location>
</feature>
<organism evidence="2 3">
    <name type="scientific">Senna tora</name>
    <dbReference type="NCBI Taxonomy" id="362788"/>
    <lineage>
        <taxon>Eukaryota</taxon>
        <taxon>Viridiplantae</taxon>
        <taxon>Streptophyta</taxon>
        <taxon>Embryophyta</taxon>
        <taxon>Tracheophyta</taxon>
        <taxon>Spermatophyta</taxon>
        <taxon>Magnoliopsida</taxon>
        <taxon>eudicotyledons</taxon>
        <taxon>Gunneridae</taxon>
        <taxon>Pentapetalae</taxon>
        <taxon>rosids</taxon>
        <taxon>fabids</taxon>
        <taxon>Fabales</taxon>
        <taxon>Fabaceae</taxon>
        <taxon>Caesalpinioideae</taxon>
        <taxon>Cassia clade</taxon>
        <taxon>Senna</taxon>
    </lineage>
</organism>
<sequence>MIMIDAHDRGNSIIISNADDGSIARQKPYLWNLQELADSKFNKIDRYSESPDESKKTNSKTQGKRTETTRSLSI</sequence>
<dbReference type="Proteomes" id="UP000634136">
    <property type="component" value="Unassembled WGS sequence"/>
</dbReference>
<evidence type="ECO:0000256" key="1">
    <source>
        <dbReference type="SAM" id="MobiDB-lite"/>
    </source>
</evidence>
<reference evidence="2" key="1">
    <citation type="submission" date="2020-09" db="EMBL/GenBank/DDBJ databases">
        <title>Genome-Enabled Discovery of Anthraquinone Biosynthesis in Senna tora.</title>
        <authorList>
            <person name="Kang S.-H."/>
            <person name="Pandey R.P."/>
            <person name="Lee C.-M."/>
            <person name="Sim J.-S."/>
            <person name="Jeong J.-T."/>
            <person name="Choi B.-S."/>
            <person name="Jung M."/>
            <person name="Ginzburg D."/>
            <person name="Zhao K."/>
            <person name="Won S.Y."/>
            <person name="Oh T.-J."/>
            <person name="Yu Y."/>
            <person name="Kim N.-H."/>
            <person name="Lee O.R."/>
            <person name="Lee T.-H."/>
            <person name="Bashyal P."/>
            <person name="Kim T.-S."/>
            <person name="Lee W.-H."/>
            <person name="Kawkins C."/>
            <person name="Kim C.-K."/>
            <person name="Kim J.S."/>
            <person name="Ahn B.O."/>
            <person name="Rhee S.Y."/>
            <person name="Sohng J.K."/>
        </authorList>
    </citation>
    <scope>NUCLEOTIDE SEQUENCE</scope>
    <source>
        <tissue evidence="2">Leaf</tissue>
    </source>
</reference>
<protein>
    <submittedName>
        <fullName evidence="2">Uncharacterized protein</fullName>
    </submittedName>
</protein>
<comment type="caution">
    <text evidence="2">The sequence shown here is derived from an EMBL/GenBank/DDBJ whole genome shotgun (WGS) entry which is preliminary data.</text>
</comment>
<gene>
    <name evidence="2" type="ORF">G2W53_028374</name>
</gene>
<dbReference type="AlphaFoldDB" id="A0A834T2K9"/>